<protein>
    <submittedName>
        <fullName evidence="1">Uncharacterized protein</fullName>
    </submittedName>
</protein>
<reference evidence="1" key="1">
    <citation type="submission" date="2023-07" db="EMBL/GenBank/DDBJ databases">
        <title>Black Yeasts Isolated from many extreme environments.</title>
        <authorList>
            <person name="Coleine C."/>
            <person name="Stajich J.E."/>
            <person name="Selbmann L."/>
        </authorList>
    </citation>
    <scope>NUCLEOTIDE SEQUENCE</scope>
    <source>
        <strain evidence="1">CCFEE 5485</strain>
    </source>
</reference>
<dbReference type="EMBL" id="JAUTXT010000004">
    <property type="protein sequence ID" value="KAK3678278.1"/>
    <property type="molecule type" value="Genomic_DNA"/>
</dbReference>
<name>A0AAE0WUV5_9PEZI</name>
<evidence type="ECO:0000313" key="2">
    <source>
        <dbReference type="Proteomes" id="UP001274830"/>
    </source>
</evidence>
<gene>
    <name evidence="1" type="ORF">LTR78_001573</name>
</gene>
<accession>A0AAE0WUV5</accession>
<dbReference type="Proteomes" id="UP001274830">
    <property type="component" value="Unassembled WGS sequence"/>
</dbReference>
<sequence length="63" mass="6664">MDGLLTLAYAVIALIVIYCSKGQLKIVIPAVVLGVIVEVLEIVKMADSHPPAYAPPHAWPAAL</sequence>
<proteinExistence type="predicted"/>
<evidence type="ECO:0000313" key="1">
    <source>
        <dbReference type="EMBL" id="KAK3678278.1"/>
    </source>
</evidence>
<organism evidence="1 2">
    <name type="scientific">Recurvomyces mirabilis</name>
    <dbReference type="NCBI Taxonomy" id="574656"/>
    <lineage>
        <taxon>Eukaryota</taxon>
        <taxon>Fungi</taxon>
        <taxon>Dikarya</taxon>
        <taxon>Ascomycota</taxon>
        <taxon>Pezizomycotina</taxon>
        <taxon>Dothideomycetes</taxon>
        <taxon>Dothideomycetidae</taxon>
        <taxon>Mycosphaerellales</taxon>
        <taxon>Teratosphaeriaceae</taxon>
        <taxon>Recurvomyces</taxon>
    </lineage>
</organism>
<dbReference type="AlphaFoldDB" id="A0AAE0WUV5"/>
<comment type="caution">
    <text evidence="1">The sequence shown here is derived from an EMBL/GenBank/DDBJ whole genome shotgun (WGS) entry which is preliminary data.</text>
</comment>
<keyword evidence="2" id="KW-1185">Reference proteome</keyword>